<dbReference type="PROSITE" id="PS50887">
    <property type="entry name" value="GGDEF"/>
    <property type="match status" value="1"/>
</dbReference>
<dbReference type="PROSITE" id="PS50110">
    <property type="entry name" value="RESPONSE_REGULATORY"/>
    <property type="match status" value="1"/>
</dbReference>
<dbReference type="InterPro" id="IPR029787">
    <property type="entry name" value="Nucleotide_cyclase"/>
</dbReference>
<dbReference type="SUPFAM" id="SSF52172">
    <property type="entry name" value="CheY-like"/>
    <property type="match status" value="1"/>
</dbReference>
<dbReference type="Gene3D" id="3.40.50.2300">
    <property type="match status" value="1"/>
</dbReference>
<evidence type="ECO:0000313" key="7">
    <source>
        <dbReference type="Proteomes" id="UP001501476"/>
    </source>
</evidence>
<feature type="domain" description="Response regulatory" evidence="4">
    <location>
        <begin position="2"/>
        <end position="119"/>
    </location>
</feature>
<dbReference type="Pfam" id="PF00072">
    <property type="entry name" value="Response_reg"/>
    <property type="match status" value="1"/>
</dbReference>
<dbReference type="RefSeq" id="WP_286304659.1">
    <property type="nucleotide sequence ID" value="NZ_AP027741.1"/>
</dbReference>
<dbReference type="EMBL" id="BAAADG010000004">
    <property type="protein sequence ID" value="GAA0223280.1"/>
    <property type="molecule type" value="Genomic_DNA"/>
</dbReference>
<name>A0ABP3D7V7_9GAMM</name>
<dbReference type="InterPro" id="IPR001789">
    <property type="entry name" value="Sig_transdc_resp-reg_receiver"/>
</dbReference>
<dbReference type="Gene3D" id="3.30.70.270">
    <property type="match status" value="1"/>
</dbReference>
<sequence>MKVLIADDDEVSRLTLSSLLKGYGCELHVTKDGHEAMAVINQTEAPELIFLDWNMPGINGVEITSLIRQNLIDSPPYVIIVSSNNKKEQIIEALAAGADDFITKPIDGLFLKAKYAVAERILRVQDRLINTNKMLEKLAYYDELTGVMNRRAGFVAVDIEIERCIRKNEFLAVALLDIDHFKHINDYFGHPEGDKVLKQLSKHVQQTLRPYDVLCRYGGEEFLIAACLKKRDESELLFERIRSTVEKMDMEFNQAIDVTTSIGVCIHQPSQHSKVANLIKQADEALYEAKGAGRNKIVTVQN</sequence>
<organism evidence="6 7">
    <name type="scientific">Methylophaga marina</name>
    <dbReference type="NCBI Taxonomy" id="45495"/>
    <lineage>
        <taxon>Bacteria</taxon>
        <taxon>Pseudomonadati</taxon>
        <taxon>Pseudomonadota</taxon>
        <taxon>Gammaproteobacteria</taxon>
        <taxon>Thiotrichales</taxon>
        <taxon>Piscirickettsiaceae</taxon>
        <taxon>Methylophaga</taxon>
    </lineage>
</organism>
<dbReference type="NCBIfam" id="TIGR00254">
    <property type="entry name" value="GGDEF"/>
    <property type="match status" value="1"/>
</dbReference>
<protein>
    <recommendedName>
        <fullName evidence="1">diguanylate cyclase</fullName>
        <ecNumber evidence="1">2.7.7.65</ecNumber>
    </recommendedName>
</protein>
<feature type="domain" description="GGDEF" evidence="5">
    <location>
        <begin position="169"/>
        <end position="302"/>
    </location>
</feature>
<dbReference type="SMART" id="SM00448">
    <property type="entry name" value="REC"/>
    <property type="match status" value="1"/>
</dbReference>
<proteinExistence type="predicted"/>
<dbReference type="InterPro" id="IPR043128">
    <property type="entry name" value="Rev_trsase/Diguanyl_cyclase"/>
</dbReference>
<dbReference type="InterPro" id="IPR011006">
    <property type="entry name" value="CheY-like_superfamily"/>
</dbReference>
<dbReference type="InterPro" id="IPR050469">
    <property type="entry name" value="Diguanylate_Cyclase"/>
</dbReference>
<evidence type="ECO:0000313" key="6">
    <source>
        <dbReference type="EMBL" id="GAA0223280.1"/>
    </source>
</evidence>
<dbReference type="CDD" id="cd17546">
    <property type="entry name" value="REC_hyHK_CKI1_RcsC-like"/>
    <property type="match status" value="1"/>
</dbReference>
<dbReference type="InterPro" id="IPR000160">
    <property type="entry name" value="GGDEF_dom"/>
</dbReference>
<gene>
    <name evidence="6" type="ORF">GCM10008964_13610</name>
</gene>
<accession>A0ABP3D7V7</accession>
<dbReference type="Pfam" id="PF00990">
    <property type="entry name" value="GGDEF"/>
    <property type="match status" value="1"/>
</dbReference>
<dbReference type="Proteomes" id="UP001501476">
    <property type="component" value="Unassembled WGS sequence"/>
</dbReference>
<reference evidence="7" key="1">
    <citation type="journal article" date="2019" name="Int. J. Syst. Evol. Microbiol.">
        <title>The Global Catalogue of Microorganisms (GCM) 10K type strain sequencing project: providing services to taxonomists for standard genome sequencing and annotation.</title>
        <authorList>
            <consortium name="The Broad Institute Genomics Platform"/>
            <consortium name="The Broad Institute Genome Sequencing Center for Infectious Disease"/>
            <person name="Wu L."/>
            <person name="Ma J."/>
        </authorList>
    </citation>
    <scope>NUCLEOTIDE SEQUENCE [LARGE SCALE GENOMIC DNA]</scope>
    <source>
        <strain evidence="7">JCM 6886</strain>
    </source>
</reference>
<dbReference type="SMART" id="SM00267">
    <property type="entry name" value="GGDEF"/>
    <property type="match status" value="1"/>
</dbReference>
<comment type="caution">
    <text evidence="6">The sequence shown here is derived from an EMBL/GenBank/DDBJ whole genome shotgun (WGS) entry which is preliminary data.</text>
</comment>
<evidence type="ECO:0000256" key="3">
    <source>
        <dbReference type="PROSITE-ProRule" id="PRU00169"/>
    </source>
</evidence>
<feature type="modified residue" description="4-aspartylphosphate" evidence="3">
    <location>
        <position position="52"/>
    </location>
</feature>
<evidence type="ECO:0000259" key="4">
    <source>
        <dbReference type="PROSITE" id="PS50110"/>
    </source>
</evidence>
<dbReference type="PANTHER" id="PTHR45138:SF9">
    <property type="entry name" value="DIGUANYLATE CYCLASE DGCM-RELATED"/>
    <property type="match status" value="1"/>
</dbReference>
<dbReference type="SUPFAM" id="SSF55073">
    <property type="entry name" value="Nucleotide cyclase"/>
    <property type="match status" value="1"/>
</dbReference>
<evidence type="ECO:0000259" key="5">
    <source>
        <dbReference type="PROSITE" id="PS50887"/>
    </source>
</evidence>
<keyword evidence="7" id="KW-1185">Reference proteome</keyword>
<dbReference type="PANTHER" id="PTHR45138">
    <property type="entry name" value="REGULATORY COMPONENTS OF SENSORY TRANSDUCTION SYSTEM"/>
    <property type="match status" value="1"/>
</dbReference>
<keyword evidence="3" id="KW-0597">Phosphoprotein</keyword>
<evidence type="ECO:0000256" key="1">
    <source>
        <dbReference type="ARBA" id="ARBA00012528"/>
    </source>
</evidence>
<dbReference type="CDD" id="cd01949">
    <property type="entry name" value="GGDEF"/>
    <property type="match status" value="1"/>
</dbReference>
<comment type="catalytic activity">
    <reaction evidence="2">
        <text>2 GTP = 3',3'-c-di-GMP + 2 diphosphate</text>
        <dbReference type="Rhea" id="RHEA:24898"/>
        <dbReference type="ChEBI" id="CHEBI:33019"/>
        <dbReference type="ChEBI" id="CHEBI:37565"/>
        <dbReference type="ChEBI" id="CHEBI:58805"/>
        <dbReference type="EC" id="2.7.7.65"/>
    </reaction>
</comment>
<evidence type="ECO:0000256" key="2">
    <source>
        <dbReference type="ARBA" id="ARBA00034247"/>
    </source>
</evidence>
<dbReference type="EC" id="2.7.7.65" evidence="1"/>